<comment type="caution">
    <text evidence="1">The sequence shown here is derived from an EMBL/GenBank/DDBJ whole genome shotgun (WGS) entry which is preliminary data.</text>
</comment>
<reference evidence="1" key="1">
    <citation type="submission" date="2023-04" db="EMBL/GenBank/DDBJ databases">
        <title>Draft Genome sequencing of Naganishia species isolated from polar environments using Oxford Nanopore Technology.</title>
        <authorList>
            <person name="Leo P."/>
            <person name="Venkateswaran K."/>
        </authorList>
    </citation>
    <scope>NUCLEOTIDE SEQUENCE</scope>
    <source>
        <strain evidence="1">MNA-CCFEE 5261</strain>
    </source>
</reference>
<sequence length="287" mass="31863">MIPADQSNIDVGDQARVLPASADPAGSLTSPLGVFQAAITELKPSALHMGGMSNSLLEEPFPKVVDGLNQLEQILKEQFDSGTEWDKEHERQLLERLFLMMSQSHSVHSFQDLELAICVPLCTIPLPTASLYHLDPQDRSAYCIEDENTIIQQPRPRKPNNPALHDIVNPHTLLGTPRVTPEASPIKPNFKASPSTDQMGLVPEHHDEPGLIVRTSEDSMTATPSEAKSSTQKAPPSLRHYGTRLTTIILVKWTGEVTYVERDIWWQDRAGTVHNGGTDDRIYELRL</sequence>
<dbReference type="Proteomes" id="UP001241377">
    <property type="component" value="Unassembled WGS sequence"/>
</dbReference>
<protein>
    <submittedName>
        <fullName evidence="1">Uncharacterized protein</fullName>
    </submittedName>
</protein>
<accession>A0ACC2WI65</accession>
<dbReference type="EMBL" id="JASBWR010000012">
    <property type="protein sequence ID" value="KAJ9110501.1"/>
    <property type="molecule type" value="Genomic_DNA"/>
</dbReference>
<name>A0ACC2WI65_9TREE</name>
<gene>
    <name evidence="1" type="ORF">QFC19_001627</name>
</gene>
<organism evidence="1 2">
    <name type="scientific">Naganishia cerealis</name>
    <dbReference type="NCBI Taxonomy" id="610337"/>
    <lineage>
        <taxon>Eukaryota</taxon>
        <taxon>Fungi</taxon>
        <taxon>Dikarya</taxon>
        <taxon>Basidiomycota</taxon>
        <taxon>Agaricomycotina</taxon>
        <taxon>Tremellomycetes</taxon>
        <taxon>Filobasidiales</taxon>
        <taxon>Filobasidiaceae</taxon>
        <taxon>Naganishia</taxon>
    </lineage>
</organism>
<keyword evidence="2" id="KW-1185">Reference proteome</keyword>
<proteinExistence type="predicted"/>
<evidence type="ECO:0000313" key="1">
    <source>
        <dbReference type="EMBL" id="KAJ9110501.1"/>
    </source>
</evidence>
<evidence type="ECO:0000313" key="2">
    <source>
        <dbReference type="Proteomes" id="UP001241377"/>
    </source>
</evidence>